<dbReference type="InterPro" id="IPR028082">
    <property type="entry name" value="Peripla_BP_I"/>
</dbReference>
<dbReference type="Proteomes" id="UP001596406">
    <property type="component" value="Unassembled WGS sequence"/>
</dbReference>
<evidence type="ECO:0000256" key="1">
    <source>
        <dbReference type="ARBA" id="ARBA00022729"/>
    </source>
</evidence>
<dbReference type="PANTHER" id="PTHR30483">
    <property type="entry name" value="LEUCINE-SPECIFIC-BINDING PROTEIN"/>
    <property type="match status" value="1"/>
</dbReference>
<dbReference type="PROSITE" id="PS51257">
    <property type="entry name" value="PROKAR_LIPOPROTEIN"/>
    <property type="match status" value="1"/>
</dbReference>
<protein>
    <submittedName>
        <fullName evidence="3">ABC transporter substrate-binding protein</fullName>
    </submittedName>
</protein>
<organism evidence="3 4">
    <name type="scientific">Halomarina ordinaria</name>
    <dbReference type="NCBI Taxonomy" id="3033939"/>
    <lineage>
        <taxon>Archaea</taxon>
        <taxon>Methanobacteriati</taxon>
        <taxon>Methanobacteriota</taxon>
        <taxon>Stenosarchaea group</taxon>
        <taxon>Halobacteria</taxon>
        <taxon>Halobacteriales</taxon>
        <taxon>Natronomonadaceae</taxon>
        <taxon>Halomarina</taxon>
    </lineage>
</organism>
<dbReference type="SUPFAM" id="SSF53822">
    <property type="entry name" value="Periplasmic binding protein-like I"/>
    <property type="match status" value="1"/>
</dbReference>
<dbReference type="Gene3D" id="3.40.50.2300">
    <property type="match status" value="2"/>
</dbReference>
<reference evidence="3 4" key="1">
    <citation type="journal article" date="2019" name="Int. J. Syst. Evol. Microbiol.">
        <title>The Global Catalogue of Microorganisms (GCM) 10K type strain sequencing project: providing services to taxonomists for standard genome sequencing and annotation.</title>
        <authorList>
            <consortium name="The Broad Institute Genomics Platform"/>
            <consortium name="The Broad Institute Genome Sequencing Center for Infectious Disease"/>
            <person name="Wu L."/>
            <person name="Ma J."/>
        </authorList>
    </citation>
    <scope>NUCLEOTIDE SEQUENCE [LARGE SCALE GENOMIC DNA]</scope>
    <source>
        <strain evidence="3 4">PSRA2</strain>
    </source>
</reference>
<keyword evidence="4" id="KW-1185">Reference proteome</keyword>
<name>A0ABD5UHT4_9EURY</name>
<dbReference type="InterPro" id="IPR028081">
    <property type="entry name" value="Leu-bd"/>
</dbReference>
<dbReference type="InterPro" id="IPR051010">
    <property type="entry name" value="BCAA_transport"/>
</dbReference>
<gene>
    <name evidence="3" type="ORF">ACFQHK_18345</name>
</gene>
<evidence type="ECO:0000313" key="3">
    <source>
        <dbReference type="EMBL" id="MFC6838443.1"/>
    </source>
</evidence>
<evidence type="ECO:0000313" key="4">
    <source>
        <dbReference type="Proteomes" id="UP001596406"/>
    </source>
</evidence>
<proteinExistence type="predicted"/>
<dbReference type="AlphaFoldDB" id="A0ABD5UHT4"/>
<accession>A0ABD5UHT4</accession>
<dbReference type="Pfam" id="PF13458">
    <property type="entry name" value="Peripla_BP_6"/>
    <property type="match status" value="1"/>
</dbReference>
<feature type="domain" description="Leucine-binding protein" evidence="2">
    <location>
        <begin position="33"/>
        <end position="367"/>
    </location>
</feature>
<evidence type="ECO:0000259" key="2">
    <source>
        <dbReference type="Pfam" id="PF13458"/>
    </source>
</evidence>
<comment type="caution">
    <text evidence="3">The sequence shown here is derived from an EMBL/GenBank/DDBJ whole genome shotgun (WGS) entry which is preliminary data.</text>
</comment>
<sequence>MSRRSYLKATAGGVALTATAGCIGEGLGGGSDTITIGATIPTSGPYGTIGQNQKEGVELAVQHANEDDDAGREVEVVFKDTQTDTQRATQVARDLLNEEGADFLAGNFSSSVALAIGELAQRENVIYTCVGGSNAITGEQCRANVFNAGNSAVQQTSGGLRYALEEGLGESVYEISADYSWGQSIQEWNEAEIVPSYDGVEYLGNTYVDFGATDYSQAITEARNSGADIISFNLFASNHVQSAQQAGDFGLLEDHICVWPATGIVEAEQIGQDILSHENFYASAPWYWEHDTSEAETFADAFYEEYDTRPLGFSASMYAGVRTTLKAISAADGTETDAVRSEMEDRELFPQLWGVGERFRACDHRASIATLTVKGRPGSEVDGQNFFEVLNTPQNPEETQMRTCDETGCSF</sequence>
<dbReference type="PANTHER" id="PTHR30483:SF6">
    <property type="entry name" value="PERIPLASMIC BINDING PROTEIN OF ABC TRANSPORTER FOR NATURAL AMINO ACIDS"/>
    <property type="match status" value="1"/>
</dbReference>
<dbReference type="EMBL" id="JBHSXM010000005">
    <property type="protein sequence ID" value="MFC6838443.1"/>
    <property type="molecule type" value="Genomic_DNA"/>
</dbReference>
<keyword evidence="1" id="KW-0732">Signal</keyword>